<organism evidence="1 2">
    <name type="scientific">Promicromonospora thailandica</name>
    <dbReference type="NCBI Taxonomy" id="765201"/>
    <lineage>
        <taxon>Bacteria</taxon>
        <taxon>Bacillati</taxon>
        <taxon>Actinomycetota</taxon>
        <taxon>Actinomycetes</taxon>
        <taxon>Micrococcales</taxon>
        <taxon>Promicromonosporaceae</taxon>
        <taxon>Promicromonospora</taxon>
    </lineage>
</organism>
<protein>
    <submittedName>
        <fullName evidence="1">Uncharacterized protein</fullName>
    </submittedName>
</protein>
<evidence type="ECO:0000313" key="1">
    <source>
        <dbReference type="EMBL" id="MCP2265809.1"/>
    </source>
</evidence>
<keyword evidence="2" id="KW-1185">Reference proteome</keyword>
<proteinExistence type="predicted"/>
<dbReference type="RefSeq" id="WP_253837173.1">
    <property type="nucleotide sequence ID" value="NZ_JAMTCS010000009.1"/>
</dbReference>
<dbReference type="Proteomes" id="UP001139493">
    <property type="component" value="Unassembled WGS sequence"/>
</dbReference>
<gene>
    <name evidence="1" type="ORF">APR03_003167</name>
</gene>
<sequence length="200" mass="20013">MAERRYRAGVVALLVLALCASGGVAWAWWSVAGTAQAPPVASGRLDLTGGPATGQEFLVGPGGTWSYPVLTLPAALPGESVARAMVLRAGGTTDLTVSGTVSAESDVLGPDLLVTVTRDGAPSNTTVDGLRTGTCSGTTLVTRQPVGTTPSTFLPGTFAAAETVITLCVVLGLDSDAPSSVQNQTTTVAFAVSARQAAAP</sequence>
<dbReference type="AlphaFoldDB" id="A0A9X2G9U9"/>
<dbReference type="EMBL" id="JAMTCS010000009">
    <property type="protein sequence ID" value="MCP2265809.1"/>
    <property type="molecule type" value="Genomic_DNA"/>
</dbReference>
<accession>A0A9X2G9U9</accession>
<evidence type="ECO:0000313" key="2">
    <source>
        <dbReference type="Proteomes" id="UP001139493"/>
    </source>
</evidence>
<reference evidence="1" key="1">
    <citation type="submission" date="2022-06" db="EMBL/GenBank/DDBJ databases">
        <title>Genomic Encyclopedia of Archaeal and Bacterial Type Strains, Phase II (KMG-II): from individual species to whole genera.</title>
        <authorList>
            <person name="Goeker M."/>
        </authorList>
    </citation>
    <scope>NUCLEOTIDE SEQUENCE</scope>
    <source>
        <strain evidence="1">DSM 26652</strain>
    </source>
</reference>
<name>A0A9X2G9U9_9MICO</name>
<comment type="caution">
    <text evidence="1">The sequence shown here is derived from an EMBL/GenBank/DDBJ whole genome shotgun (WGS) entry which is preliminary data.</text>
</comment>